<name>A0ABW2UU38_9BACI</name>
<sequence>MNVITAPEIEMLIIHAEDCYDDYSKKGLKPSDYVKQQLKMSNIKNYNVFKDYFSDIDKLKNAIRVYHSKTKYKDSTIYQRLIK</sequence>
<reference evidence="2" key="1">
    <citation type="journal article" date="2019" name="Int. J. Syst. Evol. Microbiol.">
        <title>The Global Catalogue of Microorganisms (GCM) 10K type strain sequencing project: providing services to taxonomists for standard genome sequencing and annotation.</title>
        <authorList>
            <consortium name="The Broad Institute Genomics Platform"/>
            <consortium name="The Broad Institute Genome Sequencing Center for Infectious Disease"/>
            <person name="Wu L."/>
            <person name="Ma J."/>
        </authorList>
    </citation>
    <scope>NUCLEOTIDE SEQUENCE [LARGE SCALE GENOMIC DNA]</scope>
    <source>
        <strain evidence="2">JCM 30234</strain>
    </source>
</reference>
<comment type="caution">
    <text evidence="1">The sequence shown here is derived from an EMBL/GenBank/DDBJ whole genome shotgun (WGS) entry which is preliminary data.</text>
</comment>
<gene>
    <name evidence="1" type="ORF">ACFQU8_05120</name>
</gene>
<evidence type="ECO:0000313" key="1">
    <source>
        <dbReference type="EMBL" id="MFC7746621.1"/>
    </source>
</evidence>
<protein>
    <submittedName>
        <fullName evidence="1">Uncharacterized protein</fullName>
    </submittedName>
</protein>
<proteinExistence type="predicted"/>
<dbReference type="Proteomes" id="UP001596620">
    <property type="component" value="Unassembled WGS sequence"/>
</dbReference>
<dbReference type="EMBL" id="JBHTGR010000007">
    <property type="protein sequence ID" value="MFC7746621.1"/>
    <property type="molecule type" value="Genomic_DNA"/>
</dbReference>
<organism evidence="1 2">
    <name type="scientific">Lentibacillus kimchii</name>
    <dbReference type="NCBI Taxonomy" id="1542911"/>
    <lineage>
        <taxon>Bacteria</taxon>
        <taxon>Bacillati</taxon>
        <taxon>Bacillota</taxon>
        <taxon>Bacilli</taxon>
        <taxon>Bacillales</taxon>
        <taxon>Bacillaceae</taxon>
        <taxon>Lentibacillus</taxon>
    </lineage>
</organism>
<evidence type="ECO:0000313" key="2">
    <source>
        <dbReference type="Proteomes" id="UP001596620"/>
    </source>
</evidence>
<keyword evidence="2" id="KW-1185">Reference proteome</keyword>
<accession>A0ABW2UU38</accession>
<dbReference type="RefSeq" id="WP_382358129.1">
    <property type="nucleotide sequence ID" value="NZ_JBHTGR010000007.1"/>
</dbReference>